<dbReference type="VEuPathDB" id="VectorBase:ASIS005967"/>
<dbReference type="EMBL" id="KE525423">
    <property type="protein sequence ID" value="KFB53948.1"/>
    <property type="molecule type" value="Genomic_DNA"/>
</dbReference>
<feature type="transmembrane region" description="Helical" evidence="16">
    <location>
        <begin position="520"/>
        <end position="541"/>
    </location>
</feature>
<evidence type="ECO:0000256" key="7">
    <source>
        <dbReference type="ARBA" id="ARBA00022989"/>
    </source>
</evidence>
<keyword evidence="4 16" id="KW-0812">Transmembrane</keyword>
<dbReference type="GO" id="GO:0015179">
    <property type="term" value="F:L-amino acid transmembrane transporter activity"/>
    <property type="evidence" value="ECO:0007669"/>
    <property type="project" value="TreeGrafter"/>
</dbReference>
<dbReference type="GO" id="GO:0089718">
    <property type="term" value="P:amino acid import across plasma membrane"/>
    <property type="evidence" value="ECO:0007669"/>
    <property type="project" value="TreeGrafter"/>
</dbReference>
<dbReference type="AlphaFoldDB" id="A0A084WUQ4"/>
<evidence type="ECO:0000256" key="8">
    <source>
        <dbReference type="ARBA" id="ARBA00023053"/>
    </source>
</evidence>
<evidence type="ECO:0000256" key="1">
    <source>
        <dbReference type="ARBA" id="ARBA00004141"/>
    </source>
</evidence>
<evidence type="ECO:0000256" key="12">
    <source>
        <dbReference type="ARBA" id="ARBA00023201"/>
    </source>
</evidence>
<protein>
    <recommendedName>
        <fullName evidence="14">Sodium-dependent nutrient amino acid transporter 1</fullName>
    </recommendedName>
</protein>
<dbReference type="PROSITE" id="PS00754">
    <property type="entry name" value="NA_NEUROTRAN_SYMP_2"/>
    <property type="match status" value="1"/>
</dbReference>
<dbReference type="PROSITE" id="PS50267">
    <property type="entry name" value="NA_NEUROTRAN_SYMP_3"/>
    <property type="match status" value="1"/>
</dbReference>
<organism evidence="17">
    <name type="scientific">Anopheles sinensis</name>
    <name type="common">Mosquito</name>
    <dbReference type="NCBI Taxonomy" id="74873"/>
    <lineage>
        <taxon>Eukaryota</taxon>
        <taxon>Metazoa</taxon>
        <taxon>Ecdysozoa</taxon>
        <taxon>Arthropoda</taxon>
        <taxon>Hexapoda</taxon>
        <taxon>Insecta</taxon>
        <taxon>Pterygota</taxon>
        <taxon>Neoptera</taxon>
        <taxon>Endopterygota</taxon>
        <taxon>Diptera</taxon>
        <taxon>Nematocera</taxon>
        <taxon>Culicoidea</taxon>
        <taxon>Culicidae</taxon>
        <taxon>Anophelinae</taxon>
        <taxon>Anopheles</taxon>
    </lineage>
</organism>
<evidence type="ECO:0000256" key="2">
    <source>
        <dbReference type="ARBA" id="ARBA00006459"/>
    </source>
</evidence>
<proteinExistence type="inferred from homology"/>
<evidence type="ECO:0000256" key="10">
    <source>
        <dbReference type="ARBA" id="ARBA00023136"/>
    </source>
</evidence>
<dbReference type="OMA" id="ITITCMQ"/>
<evidence type="ECO:0000256" key="6">
    <source>
        <dbReference type="ARBA" id="ARBA00022970"/>
    </source>
</evidence>
<feature type="transmembrane region" description="Helical" evidence="16">
    <location>
        <begin position="75"/>
        <end position="92"/>
    </location>
</feature>
<keyword evidence="7 16" id="KW-1133">Transmembrane helix</keyword>
<feature type="transmembrane region" description="Helical" evidence="16">
    <location>
        <begin position="410"/>
        <end position="438"/>
    </location>
</feature>
<keyword evidence="19" id="KW-1185">Reference proteome</keyword>
<comment type="subcellular location">
    <subcellularLocation>
        <location evidence="1">Membrane</location>
        <topology evidence="1">Multi-pass membrane protein</topology>
    </subcellularLocation>
</comment>
<feature type="transmembrane region" description="Helical" evidence="16">
    <location>
        <begin position="480"/>
        <end position="500"/>
    </location>
</feature>
<dbReference type="OrthoDB" id="6581954at2759"/>
<comment type="similarity">
    <text evidence="2">Belongs to the sodium:neurotransmitter symporter (SNF) (TC 2.A.22) family.</text>
</comment>
<dbReference type="PANTHER" id="PTHR11616:SF321">
    <property type="entry name" value="SODIUM-DEPENDENT NUTRIENT AMINO ACID TRANSPORTER 1-RELATED"/>
    <property type="match status" value="1"/>
</dbReference>
<accession>A0A084WUQ4</accession>
<dbReference type="PRINTS" id="PR00176">
    <property type="entry name" value="NANEUSMPORT"/>
</dbReference>
<evidence type="ECO:0000256" key="5">
    <source>
        <dbReference type="ARBA" id="ARBA00022847"/>
    </source>
</evidence>
<dbReference type="PANTHER" id="PTHR11616">
    <property type="entry name" value="SODIUM/CHLORIDE DEPENDENT TRANSPORTER"/>
    <property type="match status" value="1"/>
</dbReference>
<feature type="binding site" evidence="15">
    <location>
        <position position="88"/>
    </location>
    <ligand>
        <name>Na(+)</name>
        <dbReference type="ChEBI" id="CHEBI:29101"/>
        <label>1</label>
    </ligand>
</feature>
<keyword evidence="8 15" id="KW-0915">Sodium</keyword>
<feature type="transmembrane region" description="Helical" evidence="16">
    <location>
        <begin position="310"/>
        <end position="334"/>
    </location>
</feature>
<evidence type="ECO:0000313" key="19">
    <source>
        <dbReference type="Proteomes" id="UP000030765"/>
    </source>
</evidence>
<feature type="transmembrane region" description="Helical" evidence="16">
    <location>
        <begin position="237"/>
        <end position="255"/>
    </location>
</feature>
<feature type="transmembrane region" description="Helical" evidence="16">
    <location>
        <begin position="267"/>
        <end position="290"/>
    </location>
</feature>
<evidence type="ECO:0000256" key="16">
    <source>
        <dbReference type="SAM" id="Phobius"/>
    </source>
</evidence>
<dbReference type="Pfam" id="PF00209">
    <property type="entry name" value="SNF"/>
    <property type="match status" value="1"/>
</dbReference>
<dbReference type="InterPro" id="IPR037272">
    <property type="entry name" value="SNS_sf"/>
</dbReference>
<keyword evidence="10 16" id="KW-0472">Membrane</keyword>
<evidence type="ECO:0000256" key="15">
    <source>
        <dbReference type="PIRSR" id="PIRSR600175-1"/>
    </source>
</evidence>
<keyword evidence="3" id="KW-0813">Transport</keyword>
<evidence type="ECO:0000256" key="11">
    <source>
        <dbReference type="ARBA" id="ARBA00023180"/>
    </source>
</evidence>
<dbReference type="EMBL" id="ATLV01027104">
    <property type="status" value="NOT_ANNOTATED_CDS"/>
    <property type="molecule type" value="Genomic_DNA"/>
</dbReference>
<dbReference type="VEuPathDB" id="VectorBase:ASIC022195"/>
<dbReference type="Proteomes" id="UP000030765">
    <property type="component" value="Unassembled WGS sequence"/>
</dbReference>
<evidence type="ECO:0000256" key="14">
    <source>
        <dbReference type="ARBA" id="ARBA00040215"/>
    </source>
</evidence>
<evidence type="ECO:0000313" key="17">
    <source>
        <dbReference type="EMBL" id="KFB53948.1"/>
    </source>
</evidence>
<gene>
    <name evidence="17" type="ORF">ZHAS_00022195</name>
</gene>
<feature type="binding site" evidence="15">
    <location>
        <position position="320"/>
    </location>
    <ligand>
        <name>Na(+)</name>
        <dbReference type="ChEBI" id="CHEBI:29101"/>
        <label>2</label>
    </ligand>
</feature>
<dbReference type="InterPro" id="IPR000175">
    <property type="entry name" value="Na/ntran_symport"/>
</dbReference>
<name>A0A084WUQ4_ANOSI</name>
<feature type="binding site" evidence="15">
    <location>
        <position position="422"/>
    </location>
    <ligand>
        <name>Na(+)</name>
        <dbReference type="ChEBI" id="CHEBI:29101"/>
        <label>1</label>
    </ligand>
</feature>
<feature type="transmembrane region" description="Helical" evidence="16">
    <location>
        <begin position="556"/>
        <end position="578"/>
    </location>
</feature>
<evidence type="ECO:0000313" key="18">
    <source>
        <dbReference type="EnsemblMetazoa" id="ASIC022195-PA"/>
    </source>
</evidence>
<evidence type="ECO:0000256" key="3">
    <source>
        <dbReference type="ARBA" id="ARBA00022448"/>
    </source>
</evidence>
<evidence type="ECO:0000256" key="13">
    <source>
        <dbReference type="ARBA" id="ARBA00037785"/>
    </source>
</evidence>
<feature type="transmembrane region" description="Helical" evidence="16">
    <location>
        <begin position="104"/>
        <end position="122"/>
    </location>
</feature>
<feature type="transmembrane region" description="Helical" evidence="16">
    <location>
        <begin position="450"/>
        <end position="468"/>
    </location>
</feature>
<keyword evidence="9" id="KW-0406">Ion transport</keyword>
<keyword evidence="5" id="KW-0769">Symport</keyword>
<dbReference type="CDD" id="cd10324">
    <property type="entry name" value="SLC6sbd"/>
    <property type="match status" value="1"/>
</dbReference>
<dbReference type="STRING" id="74873.A0A084WUQ4"/>
<sequence length="638" mass="70657">MVNECNLNDVLVRPNTYDPEADDDKTTTTTWSSGPAAAMLGQFRDGATTRDSSMDVSTDGSGEVRRAKWGRSIEFLLSCVALSVGFGNVWRFPQVAMENGGGAFMIPYLIILFLVGRPMYYLEMVMGQFSSRGCVKVFDLSPLMRGVGVGQTLIMALILGFYSAVLSISVRYLIASFSSTLPWARCSSDWTNCVNSESLTRVFNSTTHRPSAEFYFNEDIIHSESIKESGVLGWPDYNLALCLLFCWICITVILIRGIRSSGKAAYFLAIFPYVILLVLLVQVCSLEGAWDGISFLLKPQWEKLLDVKVWQAAVTQCFFSLTISLGAVIVFSSYNNFSNNIYRDSMIISWLDTFTSLMSGFIVFGILGNIASITGNTVETLKETLKLGGPGLTFITYPDAIAKLEAGRNVFAVLFFLMFFLLGLGSNTGIVTTIVSGVKDRYPQLTDWKVVSVVSIYGFSTGLIYITPGGFDVLGVVNDYGVELTVLTLVILEIVTFCWVYGVNRICHDIKFMLDISTGIFWRVCWGFVTFTIIFTIWIFSMKNFTAHDVPDGLNALGWCLFALVVVQVPLWAVYAVSKRTETGLAKKIIAASHPTPDWGPESPSTQMQYKTEVRKRAEEKLASGKSIGTRLCPIFSE</sequence>
<feature type="transmembrane region" description="Helical" evidence="16">
    <location>
        <begin position="346"/>
        <end position="367"/>
    </location>
</feature>
<evidence type="ECO:0000256" key="9">
    <source>
        <dbReference type="ARBA" id="ARBA00023065"/>
    </source>
</evidence>
<reference evidence="17 19" key="1">
    <citation type="journal article" date="2014" name="BMC Genomics">
        <title>Genome sequence of Anopheles sinensis provides insight into genetics basis of mosquito competence for malaria parasites.</title>
        <authorList>
            <person name="Zhou D."/>
            <person name="Zhang D."/>
            <person name="Ding G."/>
            <person name="Shi L."/>
            <person name="Hou Q."/>
            <person name="Ye Y."/>
            <person name="Xu Y."/>
            <person name="Zhou H."/>
            <person name="Xiong C."/>
            <person name="Li S."/>
            <person name="Yu J."/>
            <person name="Hong S."/>
            <person name="Yu X."/>
            <person name="Zou P."/>
            <person name="Chen C."/>
            <person name="Chang X."/>
            <person name="Wang W."/>
            <person name="Lv Y."/>
            <person name="Sun Y."/>
            <person name="Ma L."/>
            <person name="Shen B."/>
            <person name="Zhu C."/>
        </authorList>
    </citation>
    <scope>NUCLEOTIDE SEQUENCE [LARGE SCALE GENOMIC DNA]</scope>
</reference>
<reference evidence="18" key="2">
    <citation type="submission" date="2020-05" db="UniProtKB">
        <authorList>
            <consortium name="EnsemblMetazoa"/>
        </authorList>
    </citation>
    <scope>IDENTIFICATION</scope>
</reference>
<evidence type="ECO:0000256" key="4">
    <source>
        <dbReference type="ARBA" id="ARBA00022692"/>
    </source>
</evidence>
<keyword evidence="11" id="KW-0325">Glycoprotein</keyword>
<dbReference type="SUPFAM" id="SSF161070">
    <property type="entry name" value="SNF-like"/>
    <property type="match status" value="1"/>
</dbReference>
<dbReference type="GO" id="GO:0005283">
    <property type="term" value="F:amino acid:sodium symporter activity"/>
    <property type="evidence" value="ECO:0007669"/>
    <property type="project" value="TreeGrafter"/>
</dbReference>
<dbReference type="EnsemblMetazoa" id="ASIC022195-RA">
    <property type="protein sequence ID" value="ASIC022195-PA"/>
    <property type="gene ID" value="ASIC022195"/>
</dbReference>
<feature type="transmembrane region" description="Helical" evidence="16">
    <location>
        <begin position="153"/>
        <end position="174"/>
    </location>
</feature>
<keyword evidence="6" id="KW-0029">Amino-acid transport</keyword>
<dbReference type="GO" id="GO:0046872">
    <property type="term" value="F:metal ion binding"/>
    <property type="evidence" value="ECO:0007669"/>
    <property type="project" value="UniProtKB-KW"/>
</dbReference>
<dbReference type="GO" id="GO:0005886">
    <property type="term" value="C:plasma membrane"/>
    <property type="evidence" value="ECO:0007669"/>
    <property type="project" value="TreeGrafter"/>
</dbReference>
<feature type="binding site" evidence="15">
    <location>
        <position position="426"/>
    </location>
    <ligand>
        <name>Na(+)</name>
        <dbReference type="ChEBI" id="CHEBI:29101"/>
        <label>1</label>
    </ligand>
</feature>
<keyword evidence="15" id="KW-0479">Metal-binding</keyword>
<comment type="function">
    <text evidence="13">Unusual broad substrate spectrum amino acid:sodium cotransporter that promotes absorption of the D isomers of essential amino acids. Neutral amino acids are the preferred substrates, especially methionine and phenylalanine.</text>
</comment>
<feature type="binding site" evidence="15">
    <location>
        <position position="84"/>
    </location>
    <ligand>
        <name>Na(+)</name>
        <dbReference type="ChEBI" id="CHEBI:29101"/>
        <label>1</label>
    </ligand>
</feature>
<keyword evidence="12" id="KW-0739">Sodium transport</keyword>